<evidence type="ECO:0000256" key="1">
    <source>
        <dbReference type="SAM" id="SignalP"/>
    </source>
</evidence>
<evidence type="ECO:0000313" key="2">
    <source>
        <dbReference type="EMBL" id="CAA9367962.1"/>
    </source>
</evidence>
<dbReference type="AlphaFoldDB" id="A0A6J4MVN6"/>
<sequence length="428" mass="45427">MMKHVVIAAAAVLAAVPASAQVSLNSRALGMGGAYIGVARGQESLHLNPANLGLANSPHWSAAIPQLAFGVQTIGVEPGDLWDLREFGGMEPDEREAFLAKIPASGTGGEVDLRAPLFSLQVGRFAVGAGYALVGEHSVNRSIVDLVLTGFEQSKLAQYNIQNTGGFRASFFDIHAAYGRRIGPVALGVTGHYYIPQEMVRSAFVELRTVPANQVPTDVEVTYQGVRAEGGSGFGVDVGAAMQPIPGLTLGVALDNAFNSLEWNEDLRLNSVTLNREDYESGDAESILSRYDESETDYVDAGADPQTRALAQQILDERGEGLPMTLRVGGAYLLPTRTTLGVQYQSQLEDSPLSGMWENQLSVGVQQKLPIITLRAGLATDLADGNMLTGGLTLGPIQLGVARLSGAGERHGWVYTFALSGRSDTTMP</sequence>
<reference evidence="2" key="1">
    <citation type="submission" date="2020-02" db="EMBL/GenBank/DDBJ databases">
        <authorList>
            <person name="Meier V. D."/>
        </authorList>
    </citation>
    <scope>NUCLEOTIDE SEQUENCE</scope>
    <source>
        <strain evidence="2">AVDCRST_MAG89</strain>
    </source>
</reference>
<dbReference type="Gene3D" id="2.40.160.60">
    <property type="entry name" value="Outer membrane protein transport protein (OMPP1/FadL/TodX)"/>
    <property type="match status" value="1"/>
</dbReference>
<name>A0A6J4MVN6_9BACT</name>
<accession>A0A6J4MVN6</accession>
<proteinExistence type="predicted"/>
<feature type="chain" id="PRO_5026815122" evidence="1">
    <location>
        <begin position="21"/>
        <end position="428"/>
    </location>
</feature>
<gene>
    <name evidence="2" type="ORF">AVDCRST_MAG89-4275</name>
</gene>
<keyword evidence="1" id="KW-0732">Signal</keyword>
<dbReference type="EMBL" id="CADCTV010000895">
    <property type="protein sequence ID" value="CAA9367962.1"/>
    <property type="molecule type" value="Genomic_DNA"/>
</dbReference>
<protein>
    <submittedName>
        <fullName evidence="2">Uncharacterized protein</fullName>
    </submittedName>
</protein>
<organism evidence="2">
    <name type="scientific">uncultured Gemmatimonadota bacterium</name>
    <dbReference type="NCBI Taxonomy" id="203437"/>
    <lineage>
        <taxon>Bacteria</taxon>
        <taxon>Pseudomonadati</taxon>
        <taxon>Gemmatimonadota</taxon>
        <taxon>environmental samples</taxon>
    </lineage>
</organism>
<feature type="signal peptide" evidence="1">
    <location>
        <begin position="1"/>
        <end position="20"/>
    </location>
</feature>